<name>A0A914ZI19_PARUN</name>
<feature type="compositionally biased region" description="Basic and acidic residues" evidence="1">
    <location>
        <begin position="318"/>
        <end position="330"/>
    </location>
</feature>
<keyword evidence="2" id="KW-0472">Membrane</keyword>
<evidence type="ECO:0000313" key="4">
    <source>
        <dbReference type="WBParaSite" id="PgB04_g157_t01"/>
    </source>
</evidence>
<feature type="transmembrane region" description="Helical" evidence="2">
    <location>
        <begin position="12"/>
        <end position="32"/>
    </location>
</feature>
<dbReference type="WBParaSite" id="PgB04_g157_t01">
    <property type="protein sequence ID" value="PgB04_g157_t01"/>
    <property type="gene ID" value="PgB04_g157"/>
</dbReference>
<keyword evidence="2" id="KW-1133">Transmembrane helix</keyword>
<feature type="compositionally biased region" description="Basic residues" evidence="1">
    <location>
        <begin position="303"/>
        <end position="314"/>
    </location>
</feature>
<evidence type="ECO:0000313" key="5">
    <source>
        <dbReference type="WBParaSite" id="PgB04_g157_t02"/>
    </source>
</evidence>
<evidence type="ECO:0000256" key="1">
    <source>
        <dbReference type="SAM" id="MobiDB-lite"/>
    </source>
</evidence>
<accession>A0A914ZI19</accession>
<feature type="compositionally biased region" description="Basic and acidic residues" evidence="1">
    <location>
        <begin position="169"/>
        <end position="183"/>
    </location>
</feature>
<keyword evidence="3" id="KW-1185">Reference proteome</keyword>
<proteinExistence type="predicted"/>
<evidence type="ECO:0000256" key="2">
    <source>
        <dbReference type="SAM" id="Phobius"/>
    </source>
</evidence>
<feature type="compositionally biased region" description="Basic and acidic residues" evidence="1">
    <location>
        <begin position="200"/>
        <end position="260"/>
    </location>
</feature>
<dbReference type="AlphaFoldDB" id="A0A914ZI19"/>
<feature type="region of interest" description="Disordered" evidence="1">
    <location>
        <begin position="36"/>
        <end position="364"/>
    </location>
</feature>
<protein>
    <submittedName>
        <fullName evidence="4 5">Uncharacterized protein</fullName>
    </submittedName>
</protein>
<evidence type="ECO:0000313" key="3">
    <source>
        <dbReference type="Proteomes" id="UP000887569"/>
    </source>
</evidence>
<dbReference type="WBParaSite" id="PgB04_g157_t02">
    <property type="protein sequence ID" value="PgB04_g157_t02"/>
    <property type="gene ID" value="PgB04_g157"/>
</dbReference>
<organism evidence="3 4">
    <name type="scientific">Parascaris univalens</name>
    <name type="common">Nematode worm</name>
    <dbReference type="NCBI Taxonomy" id="6257"/>
    <lineage>
        <taxon>Eukaryota</taxon>
        <taxon>Metazoa</taxon>
        <taxon>Ecdysozoa</taxon>
        <taxon>Nematoda</taxon>
        <taxon>Chromadorea</taxon>
        <taxon>Rhabditida</taxon>
        <taxon>Spirurina</taxon>
        <taxon>Ascaridomorpha</taxon>
        <taxon>Ascaridoidea</taxon>
        <taxon>Ascarididae</taxon>
        <taxon>Parascaris</taxon>
    </lineage>
</organism>
<dbReference type="Proteomes" id="UP000887569">
    <property type="component" value="Unplaced"/>
</dbReference>
<feature type="compositionally biased region" description="Basic and acidic residues" evidence="1">
    <location>
        <begin position="83"/>
        <end position="156"/>
    </location>
</feature>
<feature type="compositionally biased region" description="Polar residues" evidence="1">
    <location>
        <begin position="41"/>
        <end position="60"/>
    </location>
</feature>
<feature type="compositionally biased region" description="Basic and acidic residues" evidence="1">
    <location>
        <begin position="288"/>
        <end position="299"/>
    </location>
</feature>
<keyword evidence="2" id="KW-0812">Transmembrane</keyword>
<sequence length="364" mass="40296">MVNYELLNEAAVLLVSFSLHIFIFEILSFSLAQCKKEKSGQPENQKQTEVITAISTQKAVNKSDDAKIDKKGEPTDALQQHRSNTDVKKESEDKEKKVENKGNKSKNDDENSEKNSEHTEKDPPPAKPMEELKPKKIARNAKEERIARGKEIRGKGDYPTMDDVLSDWDSEKDGKKDKSKQSEEQGEASKATTNLEEPDESKQPSKMEEVGSKSEGAAGDKHVKSAGGSKKDDKEQRSKGTSKKEGDNRDKVEEKREEATKLNNEAVKNEAQNAKMKAENNDNAGNIIKKEAKVEDNGNKGKSASKKSGSKKNVLHTASEKNSAKNKDSKNQNASLPQAAEKLKEDGNWQIKTDITEVASSEAR</sequence>
<reference evidence="4 5" key="1">
    <citation type="submission" date="2022-11" db="UniProtKB">
        <authorList>
            <consortium name="WormBaseParasite"/>
        </authorList>
    </citation>
    <scope>IDENTIFICATION</scope>
</reference>
<feature type="compositionally biased region" description="Basic and acidic residues" evidence="1">
    <location>
        <begin position="61"/>
        <end position="74"/>
    </location>
</feature>